<feature type="region of interest" description="Disordered" evidence="1">
    <location>
        <begin position="711"/>
        <end position="733"/>
    </location>
</feature>
<dbReference type="PANTHER" id="PTHR33416">
    <property type="entry name" value="NUCLEAR PORE COMPLEX PROTEIN NUP1"/>
    <property type="match status" value="1"/>
</dbReference>
<evidence type="ECO:0000313" key="4">
    <source>
        <dbReference type="Proteomes" id="UP000594261"/>
    </source>
</evidence>
<protein>
    <recommendedName>
        <fullName evidence="2">Reverse transcriptase zinc-binding domain-containing protein</fullName>
    </recommendedName>
</protein>
<dbReference type="Gramene" id="QL04p048819:mrna">
    <property type="protein sequence ID" value="QL04p048819:mrna"/>
    <property type="gene ID" value="QL04p048819"/>
</dbReference>
<feature type="region of interest" description="Disordered" evidence="1">
    <location>
        <begin position="1"/>
        <end position="45"/>
    </location>
</feature>
<dbReference type="FunCoup" id="A0A7N2LFH7">
    <property type="interactions" value="1451"/>
</dbReference>
<feature type="region of interest" description="Disordered" evidence="1">
    <location>
        <begin position="1137"/>
        <end position="1161"/>
    </location>
</feature>
<reference evidence="3 4" key="1">
    <citation type="journal article" date="2016" name="G3 (Bethesda)">
        <title>First Draft Assembly and Annotation of the Genome of a California Endemic Oak Quercus lobata Nee (Fagaceae).</title>
        <authorList>
            <person name="Sork V.L."/>
            <person name="Fitz-Gibbon S.T."/>
            <person name="Puiu D."/>
            <person name="Crepeau M."/>
            <person name="Gugger P.F."/>
            <person name="Sherman R."/>
            <person name="Stevens K."/>
            <person name="Langley C.H."/>
            <person name="Pellegrini M."/>
            <person name="Salzberg S.L."/>
        </authorList>
    </citation>
    <scope>NUCLEOTIDE SEQUENCE [LARGE SCALE GENOMIC DNA]</scope>
    <source>
        <strain evidence="3 4">cv. SW786</strain>
    </source>
</reference>
<dbReference type="OMA" id="WSTRCET"/>
<dbReference type="PANTHER" id="PTHR33416:SF20">
    <property type="entry name" value="NUCLEAR PORE COMPLEX PROTEIN NUP1"/>
    <property type="match status" value="1"/>
</dbReference>
<dbReference type="GO" id="GO:0016973">
    <property type="term" value="P:poly(A)+ mRNA export from nucleus"/>
    <property type="evidence" value="ECO:0007669"/>
    <property type="project" value="TreeGrafter"/>
</dbReference>
<sequence length="1719" mass="182578">METAREEKPYAAVSSEGGFGTGGKFRKRPFRRATQTTPYDRPRTAIRTPSLAAAVATNNNGWLSRLVDPAQRLIASSAHRLFSAFFSKRLAPPPPPQPPQPSNSEANQELNDKHPEVRDEYHEAVDIDSPGVQRGAIDRVDKSSSSSDKGGLTELEQILKQKTFTRTHLVGWDKVCAPLENGGLGVRKITTLNKALLGKWLWRFGVEETRLWRRVVALKFGEEWGGWTSKLDRGVHGCSLWRSIRMGWEVFSKNIQFEVGVGDRVKLWKDLWYGESPLHLTFPGVYRIASNKEASVASSLERLGTEERKSWDVHFIRRPNDWETGGVDEFLRTLGSNLPHTENGDRMRWKLTKNGDFDIRSFYNKLRNPLPIIFPWKGVWKVKAPRRVSFFVWTTVWNKILTGDNLRGKGMDFVDWCIMCCCNGETVDHLLLHCGKAYRLWSLVFRSFGISWVLPRSVADTLFGWWNWLGKHSSSVWNLAPLCLMWCLWRERNWRTFEDMKSSDDQLLASFSGSLFDWSRAWGLTTSDSLPISEIDRLTALLHARTLDINIGDEEKKSEVIPSEPVGSNVGREELSKAQALENGIGSHLISTPVINSSVLDEDVASPAELAKAYMGSKPSKVSPSMLGIRSQALREDSSVISSGPFLQKSPIMPLVLRSSGHVGYPENGFMTPRSRGKSAIYSMARTPYSRVNPTSTIKGVGPIVAYDGPSSSSSQAAWEQNKVSGSKQGALKRRSSVLDNDIGSVGPIRRIRQKPSLLSSRGLSVPVSGSPLPIAGTGVSPGSAQRPSFLTQKSPLRVESKDHLMKNSTENGDNSMPGTSFPLVSSKSSEMASKILQQLEKLVSPKEKSSEFKLASVRDSSPSKLSPSMLRGKALRSLETVESPKLLENLLENNKLDSSLDTLLPDAVDITQQKQNKVEENGPLKLVSSSDISVSVVNGVDSKAPNKDTLPSIKFADSVVINSFNYPPQKRRPFRMTAQEDFLELDDDYSNGAAPTSLVEEREKDDVVAERKSNFAEVVTQEKPPSLSGFKPPESAALNQKTDVTSDGPVVTEKSIGFAFPKANSTSEAVPPAVISIQSSLKYDKSASPKQPNVSPPTYSFGDKVASPKEPNAAASFFTASSADKKMPQFTLASSSLGSESAGHKFGVSSDPKPESSSSFSTFVAGATDSMPKVPELEKADNKNNSNAGVTFRTPETAFSSAASTSTPTASIGVNTTANNSFLNNGSLSSSPSFPSTIPPLLFNNVPIQNSSNSSTITLTSTGSSSSTTTTSAFATSITSSTSLSTSAASGPIFKFGPTVVEAPVTATSGIASEAAKTRPESRIGNFGSNLFVGTSATNASTGSSIFGFSAAATSSAANSQSQGSTLFSAGSGSALSAQASPAGTGVAAFTNSIPIQFSSSAPSPSFGLAGNTALSSGSSSFAVSTPAAKPFNSGAAFGLGTSASSADANSNNAIGSTTSSLFGSWQPSKSPIFGSSSTFNSSSSSIGSSVAASTASVAATTSPSTGFSFPVSSTTSVPTTTSPFAASTSSVAASTTSSTGFPFVASGASPSTGFPFAASTASAAAPSSAPVAFGSSIVASSGPTFSFTSAMATPTSQPVFGNPNPFTINPSSSGNNDQMNMEDSMAEDTIQASMPTVPVFGQAPVTPPQSGFVFGSTPSAGNPFQFGAPQNSATPQNQSPFQASNSLGGSSFSLGAGGGDKANRKIVRVSRNKTRRK</sequence>
<feature type="compositionally biased region" description="Low complexity" evidence="1">
    <location>
        <begin position="1150"/>
        <end position="1161"/>
    </location>
</feature>
<name>A0A7N2LFH7_QUELO</name>
<dbReference type="Proteomes" id="UP000594261">
    <property type="component" value="Chromosome 4"/>
</dbReference>
<proteinExistence type="predicted"/>
<accession>A0A7N2LFH7</accession>
<feature type="compositionally biased region" description="Polar residues" evidence="1">
    <location>
        <begin position="711"/>
        <end position="728"/>
    </location>
</feature>
<dbReference type="Pfam" id="PF13966">
    <property type="entry name" value="zf-RVT"/>
    <property type="match status" value="1"/>
</dbReference>
<feature type="region of interest" description="Disordered" evidence="1">
    <location>
        <begin position="775"/>
        <end position="795"/>
    </location>
</feature>
<evidence type="ECO:0000256" key="1">
    <source>
        <dbReference type="SAM" id="MobiDB-lite"/>
    </source>
</evidence>
<dbReference type="EMBL" id="LRBV02000004">
    <property type="status" value="NOT_ANNOTATED_CDS"/>
    <property type="molecule type" value="Genomic_DNA"/>
</dbReference>
<feature type="region of interest" description="Disordered" evidence="1">
    <location>
        <begin position="1660"/>
        <end position="1719"/>
    </location>
</feature>
<reference evidence="3" key="2">
    <citation type="submission" date="2021-01" db="UniProtKB">
        <authorList>
            <consortium name="EnsemblPlants"/>
        </authorList>
    </citation>
    <scope>IDENTIFICATION</scope>
</reference>
<keyword evidence="4" id="KW-1185">Reference proteome</keyword>
<dbReference type="InterPro" id="IPR026960">
    <property type="entry name" value="RVT-Znf"/>
</dbReference>
<feature type="domain" description="Reverse transcriptase zinc-binding" evidence="2">
    <location>
        <begin position="357"/>
        <end position="441"/>
    </location>
</feature>
<dbReference type="GO" id="GO:0071763">
    <property type="term" value="P:nuclear membrane organization"/>
    <property type="evidence" value="ECO:0007669"/>
    <property type="project" value="TreeGrafter"/>
</dbReference>
<dbReference type="GO" id="GO:0005635">
    <property type="term" value="C:nuclear envelope"/>
    <property type="evidence" value="ECO:0007669"/>
    <property type="project" value="TreeGrafter"/>
</dbReference>
<feature type="compositionally biased region" description="Polar residues" evidence="1">
    <location>
        <begin position="781"/>
        <end position="795"/>
    </location>
</feature>
<evidence type="ECO:0000259" key="2">
    <source>
        <dbReference type="Pfam" id="PF13966"/>
    </source>
</evidence>
<dbReference type="InParanoid" id="A0A7N2LFH7"/>
<feature type="region of interest" description="Disordered" evidence="1">
    <location>
        <begin position="88"/>
        <end position="115"/>
    </location>
</feature>
<feature type="compositionally biased region" description="Pro residues" evidence="1">
    <location>
        <begin position="91"/>
        <end position="101"/>
    </location>
</feature>
<organism evidence="3 4">
    <name type="scientific">Quercus lobata</name>
    <name type="common">Valley oak</name>
    <dbReference type="NCBI Taxonomy" id="97700"/>
    <lineage>
        <taxon>Eukaryota</taxon>
        <taxon>Viridiplantae</taxon>
        <taxon>Streptophyta</taxon>
        <taxon>Embryophyta</taxon>
        <taxon>Tracheophyta</taxon>
        <taxon>Spermatophyta</taxon>
        <taxon>Magnoliopsida</taxon>
        <taxon>eudicotyledons</taxon>
        <taxon>Gunneridae</taxon>
        <taxon>Pentapetalae</taxon>
        <taxon>rosids</taxon>
        <taxon>fabids</taxon>
        <taxon>Fagales</taxon>
        <taxon>Fagaceae</taxon>
        <taxon>Quercus</taxon>
    </lineage>
</organism>
<feature type="compositionally biased region" description="Low complexity" evidence="1">
    <location>
        <begin position="1685"/>
        <end position="1696"/>
    </location>
</feature>
<feature type="compositionally biased region" description="Basic residues" evidence="1">
    <location>
        <begin position="1706"/>
        <end position="1719"/>
    </location>
</feature>
<feature type="region of interest" description="Disordered" evidence="1">
    <location>
        <begin position="1018"/>
        <end position="1049"/>
    </location>
</feature>
<dbReference type="EnsemblPlants" id="QL04p048819:mrna">
    <property type="protein sequence ID" value="QL04p048819:mrna"/>
    <property type="gene ID" value="QL04p048819"/>
</dbReference>
<feature type="compositionally biased region" description="Polar residues" evidence="1">
    <location>
        <begin position="1660"/>
        <end position="1684"/>
    </location>
</feature>
<evidence type="ECO:0000313" key="3">
    <source>
        <dbReference type="EnsemblPlants" id="QL04p048819:mrna"/>
    </source>
</evidence>